<comment type="caution">
    <text evidence="1">The sequence shown here is derived from an EMBL/GenBank/DDBJ whole genome shotgun (WGS) entry which is preliminary data.</text>
</comment>
<reference evidence="1 2" key="1">
    <citation type="submission" date="2011-09" db="EMBL/GenBank/DDBJ databases">
        <title>The draft genome of Treponema saccharophilum DSM 2985.</title>
        <authorList>
            <consortium name="US DOE Joint Genome Institute (JGI-PGF)"/>
            <person name="Lucas S."/>
            <person name="Copeland A."/>
            <person name="Lapidus A."/>
            <person name="Glavina del Rio T."/>
            <person name="Dalin E."/>
            <person name="Tice H."/>
            <person name="Bruce D."/>
            <person name="Goodwin L."/>
            <person name="Pitluck S."/>
            <person name="Peters L."/>
            <person name="Kyrpides N."/>
            <person name="Mavromatis K."/>
            <person name="Ivanova N."/>
            <person name="Markowitz V."/>
            <person name="Cheng J.-F."/>
            <person name="Hugenholtz P."/>
            <person name="Woyke T."/>
            <person name="Wu D."/>
            <person name="Gronow S."/>
            <person name="Wellnitz S."/>
            <person name="Brambilla E."/>
            <person name="Klenk H.-P."/>
            <person name="Eisen J.A."/>
        </authorList>
    </citation>
    <scope>NUCLEOTIDE SEQUENCE [LARGE SCALE GENOMIC DNA]</scope>
    <source>
        <strain evidence="1 2">DSM 2985</strain>
    </source>
</reference>
<evidence type="ECO:0000313" key="2">
    <source>
        <dbReference type="Proteomes" id="UP000003571"/>
    </source>
</evidence>
<dbReference type="InterPro" id="IPR025851">
    <property type="entry name" value="SUKH-4"/>
</dbReference>
<organism evidence="1 2">
    <name type="scientific">Treponema saccharophilum DSM 2985</name>
    <dbReference type="NCBI Taxonomy" id="907348"/>
    <lineage>
        <taxon>Bacteria</taxon>
        <taxon>Pseudomonadati</taxon>
        <taxon>Spirochaetota</taxon>
        <taxon>Spirochaetia</taxon>
        <taxon>Spirochaetales</taxon>
        <taxon>Treponemataceae</taxon>
        <taxon>Treponema</taxon>
    </lineage>
</organism>
<proteinExistence type="predicted"/>
<dbReference type="EMBL" id="AGRW01000050">
    <property type="protein sequence ID" value="EIC01374.1"/>
    <property type="molecule type" value="Genomic_DNA"/>
</dbReference>
<dbReference type="Pfam" id="PF14435">
    <property type="entry name" value="SUKH-4"/>
    <property type="match status" value="1"/>
</dbReference>
<keyword evidence="2" id="KW-1185">Reference proteome</keyword>
<dbReference type="Proteomes" id="UP000003571">
    <property type="component" value="Unassembled WGS sequence"/>
</dbReference>
<evidence type="ECO:0008006" key="3">
    <source>
        <dbReference type="Google" id="ProtNLM"/>
    </source>
</evidence>
<dbReference type="RefSeq" id="WP_002705076.1">
    <property type="nucleotide sequence ID" value="NZ_AGRW01000050.1"/>
</dbReference>
<name>H7ELW6_9SPIR</name>
<protein>
    <recommendedName>
        <fullName evidence="3">SUKH-4 immunity protein</fullName>
    </recommendedName>
</protein>
<dbReference type="OrthoDB" id="3868171at2"/>
<sequence>MNIYDFLQNRFKLNTRKDYNNFDLTENTKKILCDIGIPKEPLGFIKFNIDELKTLKHEDDFVIIGTDLGTNICINKNDEIISVDFENEYPTRLINKNLESFLHFIVIFLLHEDEINSADDDTISQIIQKIKVEFEQIDELALNNQENWWPIILEQIETGMM</sequence>
<accession>H7ELW6</accession>
<evidence type="ECO:0000313" key="1">
    <source>
        <dbReference type="EMBL" id="EIC01374.1"/>
    </source>
</evidence>
<dbReference type="PATRIC" id="fig|907348.3.peg.1913"/>
<gene>
    <name evidence="1" type="ORF">TresaDRAFT_1266</name>
</gene>
<dbReference type="AlphaFoldDB" id="H7ELW6"/>